<reference evidence="2" key="1">
    <citation type="journal article" date="2025" name="Foods">
        <title>Unveiling the Microbial Signatures of Arabica Coffee Cherries: Insights into Ripeness Specific Diversity, Functional Traits, and Implications for Quality and Safety.</title>
        <authorList>
            <consortium name="RefSeq"/>
            <person name="Tenea G.N."/>
            <person name="Cifuentes V."/>
            <person name="Reyes P."/>
            <person name="Cevallos-Vallejos M."/>
        </authorList>
    </citation>
    <scope>NUCLEOTIDE SEQUENCE [LARGE SCALE GENOMIC DNA]</scope>
</reference>
<accession>A0A6P6VAV2</accession>
<dbReference type="SUPFAM" id="SSF55008">
    <property type="entry name" value="HMA, heavy metal-associated domain"/>
    <property type="match status" value="1"/>
</dbReference>
<dbReference type="GeneID" id="113718968"/>
<dbReference type="PANTHER" id="PTHR47294:SF4">
    <property type="entry name" value="HEAVY METAL-ASSOCIATED ISOPRENYLATED PLANT PROTEIN 26-LIKE ISOFORM X1"/>
    <property type="match status" value="1"/>
</dbReference>
<dbReference type="Proteomes" id="UP001652660">
    <property type="component" value="Chromosome 11e"/>
</dbReference>
<feature type="region of interest" description="Disordered" evidence="1">
    <location>
        <begin position="76"/>
        <end position="115"/>
    </location>
</feature>
<dbReference type="OrthoDB" id="1889242at2759"/>
<dbReference type="RefSeq" id="XP_027099715.2">
    <property type="nucleotide sequence ID" value="XM_027243914.2"/>
</dbReference>
<evidence type="ECO:0000313" key="3">
    <source>
        <dbReference type="RefSeq" id="XP_027099715.2"/>
    </source>
</evidence>
<gene>
    <name evidence="3" type="primary">LOC113718968</name>
</gene>
<protein>
    <submittedName>
        <fullName evidence="3">Heavy metal-associated isoprenylated plant protein 19</fullName>
    </submittedName>
</protein>
<dbReference type="InterPro" id="IPR036163">
    <property type="entry name" value="HMA_dom_sf"/>
</dbReference>
<dbReference type="AlphaFoldDB" id="A0A6P6VAV2"/>
<dbReference type="GO" id="GO:0046872">
    <property type="term" value="F:metal ion binding"/>
    <property type="evidence" value="ECO:0007669"/>
    <property type="project" value="InterPro"/>
</dbReference>
<keyword evidence="2" id="KW-1185">Reference proteome</keyword>
<name>A0A6P6VAV2_COFAR</name>
<sequence>MPGQVCCMVMKISLDCNGCCRKMRRIILRMKEIETHSIEKQHSRVIVCGRFVPADIAIKIRKKMKRRVEILEIEGLSSGSDGHTEQGPAPTHVPDHTIPMPHLQVPDPHAIAQHA</sequence>
<proteinExistence type="predicted"/>
<dbReference type="PANTHER" id="PTHR47294">
    <property type="entry name" value="OS08G0431150 PROTEIN"/>
    <property type="match status" value="1"/>
</dbReference>
<evidence type="ECO:0000313" key="2">
    <source>
        <dbReference type="Proteomes" id="UP001652660"/>
    </source>
</evidence>
<evidence type="ECO:0000256" key="1">
    <source>
        <dbReference type="SAM" id="MobiDB-lite"/>
    </source>
</evidence>
<reference evidence="3" key="2">
    <citation type="submission" date="2025-08" db="UniProtKB">
        <authorList>
            <consortium name="RefSeq"/>
        </authorList>
    </citation>
    <scope>IDENTIFICATION</scope>
    <source>
        <tissue evidence="3">Leaves</tissue>
    </source>
</reference>
<organism evidence="2 3">
    <name type="scientific">Coffea arabica</name>
    <name type="common">Arabian coffee</name>
    <dbReference type="NCBI Taxonomy" id="13443"/>
    <lineage>
        <taxon>Eukaryota</taxon>
        <taxon>Viridiplantae</taxon>
        <taxon>Streptophyta</taxon>
        <taxon>Embryophyta</taxon>
        <taxon>Tracheophyta</taxon>
        <taxon>Spermatophyta</taxon>
        <taxon>Magnoliopsida</taxon>
        <taxon>eudicotyledons</taxon>
        <taxon>Gunneridae</taxon>
        <taxon>Pentapetalae</taxon>
        <taxon>asterids</taxon>
        <taxon>lamiids</taxon>
        <taxon>Gentianales</taxon>
        <taxon>Rubiaceae</taxon>
        <taxon>Ixoroideae</taxon>
        <taxon>Gardenieae complex</taxon>
        <taxon>Bertiereae - Coffeeae clade</taxon>
        <taxon>Coffeeae</taxon>
        <taxon>Coffea</taxon>
    </lineage>
</organism>
<dbReference type="Gene3D" id="3.30.70.100">
    <property type="match status" value="1"/>
</dbReference>